<feature type="domain" description="BRCT" evidence="2">
    <location>
        <begin position="248"/>
        <end position="338"/>
    </location>
</feature>
<dbReference type="AlphaFoldDB" id="A0AAQ3RB40"/>
<accession>A0AAQ3RB40</accession>
<feature type="region of interest" description="Disordered" evidence="1">
    <location>
        <begin position="601"/>
        <end position="634"/>
    </location>
</feature>
<evidence type="ECO:0000259" key="2">
    <source>
        <dbReference type="PROSITE" id="PS50172"/>
    </source>
</evidence>
<feature type="region of interest" description="Disordered" evidence="1">
    <location>
        <begin position="205"/>
        <end position="247"/>
    </location>
</feature>
<feature type="domain" description="BRCT" evidence="2">
    <location>
        <begin position="106"/>
        <end position="196"/>
    </location>
</feature>
<keyword evidence="4" id="KW-1185">Reference proteome</keyword>
<protein>
    <recommendedName>
        <fullName evidence="2">BRCT domain-containing protein</fullName>
    </recommendedName>
</protein>
<name>A0AAQ3RB40_9PEZI</name>
<dbReference type="Pfam" id="PF12738">
    <property type="entry name" value="PTCB-BRCT"/>
    <property type="match status" value="2"/>
</dbReference>
<feature type="domain" description="BRCT" evidence="2">
    <location>
        <begin position="350"/>
        <end position="422"/>
    </location>
</feature>
<sequence>MADCTDEALFAGVVFAVIPGGSLDGGAFEQDTIFSLTNNGAHHVPLRTSDNQIDDLKDLTYIISCHIDFPQYNSAIERNVNVVKPSWVAQSIRRSRLAAARQHSPDPRQFFQDVVLTCATLPEGDKDAIIAGVLVLGGQYSSPLTKLVTHIVSTDMEDEKVHIAKEKNLDVKIVLPHWFDHCLRLGKKISERPYMLPNPAYLDSSWPQKPVRPVPSDHVEGATASRPSTELLNTPRSTPPSSPSAARKSLSAFKGKKVMLSTDLRLGAHLLQTLEELITQGGGSMTSDVDETDIYICHYRAGQEYVTASRARKEVANLSWLYYVINQNKYSNPLTKLLHYPVPKGGFPGFENMKISVSNYTGEARIYLENLIKESGAQFTKTMRQDNTHLITAHGKSEKVDAAREWNIHIINHLWLEESYAKCAVQTLSNERYNTFPNSTNLSEIVGQTSLDMDKIEQRFFAKAPATHKPAATKPSPRKTVPASSAIINASSNVARQPSIPPPVTEDAEIEDAEAKPQTAKKPRGRPSKPAVATPRKPGDEKENESPINLSTGRASKVRALDALHQQADDISLFQKEMKRKGGVIHGGRHSSHAEAFTSPAPVKAKGKRKSGESTFDVTAEGSALSDGETQEKPVKTTKKAKVVHQKSLPPITCHMMVTGDYRWVGKPAQEDKDKSSLRQLGVMLTQDPTKVDVLVAPKILRTRKFVSALASAPVVVDTKYLDTALKQDKLIEKPKPLQDRDTEGRFGFKLCESLERARVNSHKLLSGWTIYVTEGINGGFETFEEIIKVNGGVALLYAGRTGLNVQRRMRDPDAGSESQHQGDDDEYNFIYLVSGESDKDTRYWKTFRDMIDKTGLQSRIVSSDWLLNAAMAQQIRWDPKWELREA</sequence>
<gene>
    <name evidence="3" type="ORF">R9X50_00257600</name>
</gene>
<dbReference type="GO" id="GO:0005634">
    <property type="term" value="C:nucleus"/>
    <property type="evidence" value="ECO:0007669"/>
    <property type="project" value="TreeGrafter"/>
</dbReference>
<dbReference type="PANTHER" id="PTHR47667">
    <property type="entry name" value="REGULATOR OF TY1 TRANSPOSITION PROTEIN 107"/>
    <property type="match status" value="1"/>
</dbReference>
<dbReference type="EMBL" id="CP138582">
    <property type="protein sequence ID" value="WPG99757.1"/>
    <property type="molecule type" value="Genomic_DNA"/>
</dbReference>
<dbReference type="GO" id="GO:0006302">
    <property type="term" value="P:double-strand break repair"/>
    <property type="evidence" value="ECO:0007669"/>
    <property type="project" value="TreeGrafter"/>
</dbReference>
<feature type="domain" description="BRCT" evidence="2">
    <location>
        <begin position="25"/>
        <end position="105"/>
    </location>
</feature>
<reference evidence="3 4" key="1">
    <citation type="submission" date="2023-11" db="EMBL/GenBank/DDBJ databases">
        <title>An acidophilic fungus is an integral part of prey digestion in a carnivorous sundew plant.</title>
        <authorList>
            <person name="Tsai I.J."/>
        </authorList>
    </citation>
    <scope>NUCLEOTIDE SEQUENCE [LARGE SCALE GENOMIC DNA]</scope>
    <source>
        <strain evidence="3">169a</strain>
    </source>
</reference>
<dbReference type="SMART" id="SM00292">
    <property type="entry name" value="BRCT"/>
    <property type="match status" value="5"/>
</dbReference>
<dbReference type="CDD" id="cd18438">
    <property type="entry name" value="BRCT_BRC1_like_rpt4"/>
    <property type="match status" value="1"/>
</dbReference>
<feature type="region of interest" description="Disordered" evidence="1">
    <location>
        <begin position="489"/>
        <end position="554"/>
    </location>
</feature>
<dbReference type="InterPro" id="IPR036420">
    <property type="entry name" value="BRCT_dom_sf"/>
</dbReference>
<dbReference type="Proteomes" id="UP001303373">
    <property type="component" value="Chromosome 3"/>
</dbReference>
<organism evidence="3 4">
    <name type="scientific">Acrodontium crateriforme</name>
    <dbReference type="NCBI Taxonomy" id="150365"/>
    <lineage>
        <taxon>Eukaryota</taxon>
        <taxon>Fungi</taxon>
        <taxon>Dikarya</taxon>
        <taxon>Ascomycota</taxon>
        <taxon>Pezizomycotina</taxon>
        <taxon>Dothideomycetes</taxon>
        <taxon>Dothideomycetidae</taxon>
        <taxon>Mycosphaerellales</taxon>
        <taxon>Teratosphaeriaceae</taxon>
        <taxon>Acrodontium</taxon>
    </lineage>
</organism>
<evidence type="ECO:0000313" key="3">
    <source>
        <dbReference type="EMBL" id="WPG99757.1"/>
    </source>
</evidence>
<evidence type="ECO:0000256" key="1">
    <source>
        <dbReference type="SAM" id="MobiDB-lite"/>
    </source>
</evidence>
<dbReference type="PANTHER" id="PTHR47667:SF1">
    <property type="entry name" value="REGULATOR OF TY1 TRANSPOSITION PROTEIN 107"/>
    <property type="match status" value="1"/>
</dbReference>
<dbReference type="FunFam" id="3.40.50.10190:FF:000048">
    <property type="entry name" value="DNA repair protein Rtt107"/>
    <property type="match status" value="1"/>
</dbReference>
<dbReference type="CDD" id="cd18436">
    <property type="entry name" value="BRCT_BRC1_like_rpt2"/>
    <property type="match status" value="1"/>
</dbReference>
<dbReference type="Pfam" id="PF16770">
    <property type="entry name" value="RTT107_BRCT_5"/>
    <property type="match status" value="1"/>
</dbReference>
<dbReference type="PROSITE" id="PS50172">
    <property type="entry name" value="BRCT"/>
    <property type="match status" value="4"/>
</dbReference>
<dbReference type="InterPro" id="IPR053036">
    <property type="entry name" value="CellCycle_DNARepair_Reg"/>
</dbReference>
<dbReference type="Gene3D" id="3.40.50.10190">
    <property type="entry name" value="BRCT domain"/>
    <property type="match status" value="5"/>
</dbReference>
<evidence type="ECO:0000313" key="4">
    <source>
        <dbReference type="Proteomes" id="UP001303373"/>
    </source>
</evidence>
<dbReference type="InterPro" id="IPR001357">
    <property type="entry name" value="BRCT_dom"/>
</dbReference>
<dbReference type="SUPFAM" id="SSF52113">
    <property type="entry name" value="BRCT domain"/>
    <property type="match status" value="5"/>
</dbReference>
<dbReference type="GO" id="GO:1990683">
    <property type="term" value="P:DNA double-strand break attachment to nuclear envelope"/>
    <property type="evidence" value="ECO:0007669"/>
    <property type="project" value="TreeGrafter"/>
</dbReference>
<proteinExistence type="predicted"/>
<dbReference type="CDD" id="cd18437">
    <property type="entry name" value="BRCT_BRC1_like_rpt3"/>
    <property type="match status" value="1"/>
</dbReference>
<dbReference type="GO" id="GO:0035361">
    <property type="term" value="C:Cul8-RING ubiquitin ligase complex"/>
    <property type="evidence" value="ECO:0007669"/>
    <property type="project" value="TreeGrafter"/>
</dbReference>